<evidence type="ECO:0000313" key="4">
    <source>
        <dbReference type="Proteomes" id="UP000190774"/>
    </source>
</evidence>
<dbReference type="AlphaFoldDB" id="A0A1T4YS04"/>
<name>A0A1T4YS04_9BACT</name>
<keyword evidence="2" id="KW-1133">Transmembrane helix</keyword>
<evidence type="ECO:0000256" key="1">
    <source>
        <dbReference type="SAM" id="MobiDB-lite"/>
    </source>
</evidence>
<accession>A0A1T4YS04</accession>
<dbReference type="Proteomes" id="UP000190774">
    <property type="component" value="Unassembled WGS sequence"/>
</dbReference>
<feature type="compositionally biased region" description="Low complexity" evidence="1">
    <location>
        <begin position="52"/>
        <end position="70"/>
    </location>
</feature>
<proteinExistence type="predicted"/>
<sequence>MEIMRLTQFALALTIILLAITGYLAWEGQQAAKGAREELAFVKKQQAADRAASPEASSLVPLPSVPATSVTPPPEPGTIAKKEADPELAEVMAGAGALPGGGLTVPKSVIQAESQGISTNTLTPMQKQVLAIPAVAKVKTVVKEQGFVVLDAGSKAGLTKGQQLEVRRDSAILGKITVTDSIEETEAVADLDFASIPTGVSIEPGDEVIAPVSR</sequence>
<organism evidence="3 4">
    <name type="scientific">Prosthecobacter debontii</name>
    <dbReference type="NCBI Taxonomy" id="48467"/>
    <lineage>
        <taxon>Bacteria</taxon>
        <taxon>Pseudomonadati</taxon>
        <taxon>Verrucomicrobiota</taxon>
        <taxon>Verrucomicrobiia</taxon>
        <taxon>Verrucomicrobiales</taxon>
        <taxon>Verrucomicrobiaceae</taxon>
        <taxon>Prosthecobacter</taxon>
    </lineage>
</organism>
<feature type="region of interest" description="Disordered" evidence="1">
    <location>
        <begin position="52"/>
        <end position="80"/>
    </location>
</feature>
<keyword evidence="2" id="KW-0472">Membrane</keyword>
<feature type="transmembrane region" description="Helical" evidence="2">
    <location>
        <begin position="6"/>
        <end position="26"/>
    </location>
</feature>
<keyword evidence="2" id="KW-0812">Transmembrane</keyword>
<evidence type="ECO:0000313" key="3">
    <source>
        <dbReference type="EMBL" id="SKB04378.1"/>
    </source>
</evidence>
<reference evidence="4" key="1">
    <citation type="submission" date="2017-02" db="EMBL/GenBank/DDBJ databases">
        <authorList>
            <person name="Varghese N."/>
            <person name="Submissions S."/>
        </authorList>
    </citation>
    <scope>NUCLEOTIDE SEQUENCE [LARGE SCALE GENOMIC DNA]</scope>
    <source>
        <strain evidence="4">ATCC 700200</strain>
    </source>
</reference>
<gene>
    <name evidence="3" type="ORF">SAMN02745166_04055</name>
</gene>
<keyword evidence="4" id="KW-1185">Reference proteome</keyword>
<evidence type="ECO:0000256" key="2">
    <source>
        <dbReference type="SAM" id="Phobius"/>
    </source>
</evidence>
<dbReference type="STRING" id="48467.SAMN02745166_04055"/>
<dbReference type="EMBL" id="FUYE01000016">
    <property type="protein sequence ID" value="SKB04378.1"/>
    <property type="molecule type" value="Genomic_DNA"/>
</dbReference>
<protein>
    <submittedName>
        <fullName evidence="3">Uncharacterized protein</fullName>
    </submittedName>
</protein>